<dbReference type="InterPro" id="IPR029065">
    <property type="entry name" value="Enolase_C-like"/>
</dbReference>
<sequence length="392" mass="41669">MKIDAVDFFYFAMPEVTAAVDGSQDALVVRVSAGGYVGWGECEAAPLPTIAAFVCPMSHGACRPVSDSVLGAKLDSPADIAAISAQVARDSMDLLQAQHTLSGIEMALWDILGRRYDQPVWTLLGYRRSEPKVPYASQLFGATPQETLERARKARNDGFGAAKFGWGPIGTATPKHDADHFVAAREGIGEGGYLMVDVGQIFGEDVEAAAARLPALEAARVLWFEEPFHGDSYEAYAALAARGSKVKLAGGEAAHNLAMARHVMDFGKVGYVQIDCGRIGGIGPAKAVADLAAPRGISYVNHTFTTHLALSASLQPYAGVAADRICEFPADPSPLAQIAAKNPILRDRNGEIRAPEAPGLGIEVDLPGLKPYLVETEIRVGGKAIYRTPRID</sequence>
<reference evidence="3" key="1">
    <citation type="submission" date="2020-07" db="EMBL/GenBank/DDBJ databases">
        <title>Huge and variable diversity of episymbiotic CPR bacteria and DPANN archaea in groundwater ecosystems.</title>
        <authorList>
            <person name="He C.Y."/>
            <person name="Keren R."/>
            <person name="Whittaker M."/>
            <person name="Farag I.F."/>
            <person name="Doudna J."/>
            <person name="Cate J.H.D."/>
            <person name="Banfield J.F."/>
        </authorList>
    </citation>
    <scope>NUCLEOTIDE SEQUENCE</scope>
    <source>
        <strain evidence="3">NC_groundwater_1586_Pr3_B-0.1um_66_15</strain>
    </source>
</reference>
<dbReference type="PANTHER" id="PTHR48080:SF2">
    <property type="entry name" value="D-GALACTONATE DEHYDRATASE"/>
    <property type="match status" value="1"/>
</dbReference>
<protein>
    <submittedName>
        <fullName evidence="3">Mandelate racemase/muconate lactonizing enzyme family protein</fullName>
    </submittedName>
</protein>
<dbReference type="GO" id="GO:0016829">
    <property type="term" value="F:lyase activity"/>
    <property type="evidence" value="ECO:0007669"/>
    <property type="project" value="UniProtKB-KW"/>
</dbReference>
<dbReference type="Proteomes" id="UP000782610">
    <property type="component" value="Unassembled WGS sequence"/>
</dbReference>
<dbReference type="CDD" id="cd03316">
    <property type="entry name" value="MR_like"/>
    <property type="match status" value="1"/>
</dbReference>
<evidence type="ECO:0000313" key="3">
    <source>
        <dbReference type="EMBL" id="MBI4924212.1"/>
    </source>
</evidence>
<gene>
    <name evidence="3" type="ORF">HY834_20950</name>
</gene>
<keyword evidence="1" id="KW-0456">Lyase</keyword>
<dbReference type="PANTHER" id="PTHR48080">
    <property type="entry name" value="D-GALACTONATE DEHYDRATASE-RELATED"/>
    <property type="match status" value="1"/>
</dbReference>
<dbReference type="SMART" id="SM00922">
    <property type="entry name" value="MR_MLE"/>
    <property type="match status" value="1"/>
</dbReference>
<comment type="caution">
    <text evidence="3">The sequence shown here is derived from an EMBL/GenBank/DDBJ whole genome shotgun (WGS) entry which is preliminary data.</text>
</comment>
<dbReference type="EMBL" id="JACRAF010000069">
    <property type="protein sequence ID" value="MBI4924212.1"/>
    <property type="molecule type" value="Genomic_DNA"/>
</dbReference>
<dbReference type="Gene3D" id="3.30.390.10">
    <property type="entry name" value="Enolase-like, N-terminal domain"/>
    <property type="match status" value="1"/>
</dbReference>
<dbReference type="Pfam" id="PF13378">
    <property type="entry name" value="MR_MLE_C"/>
    <property type="match status" value="1"/>
</dbReference>
<dbReference type="Pfam" id="PF02746">
    <property type="entry name" value="MR_MLE_N"/>
    <property type="match status" value="1"/>
</dbReference>
<organism evidence="3 4">
    <name type="scientific">Devosia nanyangense</name>
    <dbReference type="NCBI Taxonomy" id="1228055"/>
    <lineage>
        <taxon>Bacteria</taxon>
        <taxon>Pseudomonadati</taxon>
        <taxon>Pseudomonadota</taxon>
        <taxon>Alphaproteobacteria</taxon>
        <taxon>Hyphomicrobiales</taxon>
        <taxon>Devosiaceae</taxon>
        <taxon>Devosia</taxon>
    </lineage>
</organism>
<evidence type="ECO:0000313" key="4">
    <source>
        <dbReference type="Proteomes" id="UP000782610"/>
    </source>
</evidence>
<dbReference type="SFLD" id="SFLDS00001">
    <property type="entry name" value="Enolase"/>
    <property type="match status" value="1"/>
</dbReference>
<dbReference type="InterPro" id="IPR013342">
    <property type="entry name" value="Mandelate_racemase_C"/>
</dbReference>
<dbReference type="InterPro" id="IPR036849">
    <property type="entry name" value="Enolase-like_C_sf"/>
</dbReference>
<dbReference type="InterPro" id="IPR034593">
    <property type="entry name" value="DgoD-like"/>
</dbReference>
<proteinExistence type="predicted"/>
<dbReference type="AlphaFoldDB" id="A0A933L6W7"/>
<dbReference type="InterPro" id="IPR013341">
    <property type="entry name" value="Mandelate_racemase_N_dom"/>
</dbReference>
<dbReference type="SUPFAM" id="SSF54826">
    <property type="entry name" value="Enolase N-terminal domain-like"/>
    <property type="match status" value="1"/>
</dbReference>
<name>A0A933L6W7_9HYPH</name>
<dbReference type="InterPro" id="IPR029017">
    <property type="entry name" value="Enolase-like_N"/>
</dbReference>
<accession>A0A933L6W7</accession>
<dbReference type="SFLD" id="SFLDG00179">
    <property type="entry name" value="mandelate_racemase"/>
    <property type="match status" value="1"/>
</dbReference>
<evidence type="ECO:0000259" key="2">
    <source>
        <dbReference type="SMART" id="SM00922"/>
    </source>
</evidence>
<dbReference type="Gene3D" id="3.20.20.120">
    <property type="entry name" value="Enolase-like C-terminal domain"/>
    <property type="match status" value="1"/>
</dbReference>
<evidence type="ECO:0000256" key="1">
    <source>
        <dbReference type="ARBA" id="ARBA00023239"/>
    </source>
</evidence>
<feature type="domain" description="Mandelate racemase/muconate lactonizing enzyme C-terminal" evidence="2">
    <location>
        <begin position="144"/>
        <end position="246"/>
    </location>
</feature>
<dbReference type="SUPFAM" id="SSF51604">
    <property type="entry name" value="Enolase C-terminal domain-like"/>
    <property type="match status" value="1"/>
</dbReference>